<dbReference type="Proteomes" id="UP000030748">
    <property type="component" value="Unassembled WGS sequence"/>
</dbReference>
<dbReference type="InterPro" id="IPR039391">
    <property type="entry name" value="Phytocyanin-like"/>
</dbReference>
<dbReference type="EMBL" id="KI631415">
    <property type="protein sequence ID" value="EYU28255.1"/>
    <property type="molecule type" value="Genomic_DNA"/>
</dbReference>
<dbReference type="Gene3D" id="2.60.40.420">
    <property type="entry name" value="Cupredoxins - blue copper proteins"/>
    <property type="match status" value="1"/>
</dbReference>
<evidence type="ECO:0000256" key="1">
    <source>
        <dbReference type="SAM" id="MobiDB-lite"/>
    </source>
</evidence>
<dbReference type="AlphaFoldDB" id="A0A022QP39"/>
<name>A0A022QP39_ERYGU</name>
<feature type="compositionally biased region" description="Low complexity" evidence="1">
    <location>
        <begin position="174"/>
        <end position="195"/>
    </location>
</feature>
<feature type="non-terminal residue" evidence="4">
    <location>
        <position position="287"/>
    </location>
</feature>
<feature type="compositionally biased region" description="Pro residues" evidence="1">
    <location>
        <begin position="233"/>
        <end position="243"/>
    </location>
</feature>
<dbReference type="GO" id="GO:0005886">
    <property type="term" value="C:plasma membrane"/>
    <property type="evidence" value="ECO:0000318"/>
    <property type="project" value="GO_Central"/>
</dbReference>
<feature type="compositionally biased region" description="Pro residues" evidence="1">
    <location>
        <begin position="196"/>
        <end position="212"/>
    </location>
</feature>
<feature type="compositionally biased region" description="Low complexity" evidence="1">
    <location>
        <begin position="271"/>
        <end position="287"/>
    </location>
</feature>
<accession>A0A022QP39</accession>
<protein>
    <recommendedName>
        <fullName evidence="3">Phytocyanin domain-containing protein</fullName>
    </recommendedName>
</protein>
<dbReference type="InterPro" id="IPR003245">
    <property type="entry name" value="Phytocyanin_dom"/>
</dbReference>
<dbReference type="PROSITE" id="PS51485">
    <property type="entry name" value="PHYTOCYANIN"/>
    <property type="match status" value="1"/>
</dbReference>
<dbReference type="PANTHER" id="PTHR33021:SF185">
    <property type="entry name" value="EARLY NODULIN-LIKE PROTEIN 3-RELATED"/>
    <property type="match status" value="1"/>
</dbReference>
<dbReference type="STRING" id="4155.A0A022QP39"/>
<organism evidence="4 5">
    <name type="scientific">Erythranthe guttata</name>
    <name type="common">Yellow monkey flower</name>
    <name type="synonym">Mimulus guttatus</name>
    <dbReference type="NCBI Taxonomy" id="4155"/>
    <lineage>
        <taxon>Eukaryota</taxon>
        <taxon>Viridiplantae</taxon>
        <taxon>Streptophyta</taxon>
        <taxon>Embryophyta</taxon>
        <taxon>Tracheophyta</taxon>
        <taxon>Spermatophyta</taxon>
        <taxon>Magnoliopsida</taxon>
        <taxon>eudicotyledons</taxon>
        <taxon>Gunneridae</taxon>
        <taxon>Pentapetalae</taxon>
        <taxon>asterids</taxon>
        <taxon>lamiids</taxon>
        <taxon>Lamiales</taxon>
        <taxon>Phrymaceae</taxon>
        <taxon>Erythranthe</taxon>
    </lineage>
</organism>
<evidence type="ECO:0000313" key="5">
    <source>
        <dbReference type="Proteomes" id="UP000030748"/>
    </source>
</evidence>
<evidence type="ECO:0000259" key="3">
    <source>
        <dbReference type="PROSITE" id="PS51485"/>
    </source>
</evidence>
<feature type="compositionally biased region" description="Low complexity" evidence="1">
    <location>
        <begin position="213"/>
        <end position="232"/>
    </location>
</feature>
<dbReference type="PANTHER" id="PTHR33021">
    <property type="entry name" value="BLUE COPPER PROTEIN"/>
    <property type="match status" value="1"/>
</dbReference>
<feature type="chain" id="PRO_5001504237" description="Phytocyanin domain-containing protein" evidence="2">
    <location>
        <begin position="23"/>
        <end position="287"/>
    </location>
</feature>
<dbReference type="GO" id="GO:0009055">
    <property type="term" value="F:electron transfer activity"/>
    <property type="evidence" value="ECO:0007669"/>
    <property type="project" value="InterPro"/>
</dbReference>
<dbReference type="PRINTS" id="PR01217">
    <property type="entry name" value="PRICHEXTENSN"/>
</dbReference>
<keyword evidence="2" id="KW-0732">Signal</keyword>
<proteinExistence type="predicted"/>
<feature type="signal peptide" evidence="2">
    <location>
        <begin position="1"/>
        <end position="22"/>
    </location>
</feature>
<evidence type="ECO:0000256" key="2">
    <source>
        <dbReference type="SAM" id="SignalP"/>
    </source>
</evidence>
<evidence type="ECO:0000313" key="4">
    <source>
        <dbReference type="EMBL" id="EYU28255.1"/>
    </source>
</evidence>
<gene>
    <name evidence="4" type="ORF">MIMGU_mgv1a020860mg</name>
</gene>
<feature type="domain" description="Phytocyanin" evidence="3">
    <location>
        <begin position="23"/>
        <end position="111"/>
    </location>
</feature>
<dbReference type="eggNOG" id="ENOG502RZ81">
    <property type="taxonomic scope" value="Eukaryota"/>
</dbReference>
<dbReference type="InterPro" id="IPR008972">
    <property type="entry name" value="Cupredoxin"/>
</dbReference>
<feature type="compositionally biased region" description="Pro residues" evidence="1">
    <location>
        <begin position="123"/>
        <end position="142"/>
    </location>
</feature>
<reference evidence="4 5" key="1">
    <citation type="journal article" date="2013" name="Proc. Natl. Acad. Sci. U.S.A.">
        <title>Fine-scale variation in meiotic recombination in Mimulus inferred from population shotgun sequencing.</title>
        <authorList>
            <person name="Hellsten U."/>
            <person name="Wright K.M."/>
            <person name="Jenkins J."/>
            <person name="Shu S."/>
            <person name="Yuan Y."/>
            <person name="Wessler S.R."/>
            <person name="Schmutz J."/>
            <person name="Willis J.H."/>
            <person name="Rokhsar D.S."/>
        </authorList>
    </citation>
    <scope>NUCLEOTIDE SEQUENCE [LARGE SCALE GENOMIC DNA]</scope>
    <source>
        <strain evidence="5">cv. DUN x IM62</strain>
    </source>
</reference>
<feature type="compositionally biased region" description="Pro residues" evidence="1">
    <location>
        <begin position="162"/>
        <end position="173"/>
    </location>
</feature>
<feature type="region of interest" description="Disordered" evidence="1">
    <location>
        <begin position="116"/>
        <end position="287"/>
    </location>
</feature>
<sequence length="287" mass="30426">MAVSIMSLLFVILTEFSCLVHALKFYVGGDDGWNLKPSKNYIHLFKYKKGHDSVLVVNENDYSKCNKENPIKILKEGDSKFKFEKSGPFFFISGHNQNCEKGEKLIVVVLSDRHRNTTHNAPSPLPETPLKPPSHSPSPSPSPSMNKPPALAPVAHHSPTPSHAPPTHSPSPSPAAHTAITHHSPTPSPAAKSPTHAPPVKPPSHSPSPSPAAPAHITHHSPSPSPASKSPTHAPPVKPPSHSPSPALITHHSPNPSPAAKTPLHAPPAQPHSKSPAPSPAAKSTTH</sequence>
<dbReference type="SUPFAM" id="SSF49503">
    <property type="entry name" value="Cupredoxins"/>
    <property type="match status" value="1"/>
</dbReference>
<keyword evidence="5" id="KW-1185">Reference proteome</keyword>
<dbReference type="Pfam" id="PF02298">
    <property type="entry name" value="Cu_bind_like"/>
    <property type="match status" value="1"/>
</dbReference>